<proteinExistence type="predicted"/>
<dbReference type="EMBL" id="CALNXK010000200">
    <property type="protein sequence ID" value="CAH3175403.1"/>
    <property type="molecule type" value="Genomic_DNA"/>
</dbReference>
<feature type="compositionally biased region" description="Acidic residues" evidence="1">
    <location>
        <begin position="105"/>
        <end position="133"/>
    </location>
</feature>
<reference evidence="2 3" key="1">
    <citation type="submission" date="2022-05" db="EMBL/GenBank/DDBJ databases">
        <authorList>
            <consortium name="Genoscope - CEA"/>
            <person name="William W."/>
        </authorList>
    </citation>
    <scope>NUCLEOTIDE SEQUENCE [LARGE SCALE GENOMIC DNA]</scope>
</reference>
<feature type="compositionally biased region" description="Basic and acidic residues" evidence="1">
    <location>
        <begin position="153"/>
        <end position="181"/>
    </location>
</feature>
<protein>
    <submittedName>
        <fullName evidence="2">Uncharacterized protein</fullName>
    </submittedName>
</protein>
<feature type="region of interest" description="Disordered" evidence="1">
    <location>
        <begin position="153"/>
        <end position="188"/>
    </location>
</feature>
<feature type="region of interest" description="Disordered" evidence="1">
    <location>
        <begin position="87"/>
        <end position="138"/>
    </location>
</feature>
<gene>
    <name evidence="2" type="ORF">PLOB_00016977</name>
</gene>
<evidence type="ECO:0000313" key="2">
    <source>
        <dbReference type="EMBL" id="CAH3175403.1"/>
    </source>
</evidence>
<dbReference type="PANTHER" id="PTHR33206">
    <property type="entry name" value="PROTEIN CBG10425"/>
    <property type="match status" value="1"/>
</dbReference>
<organism evidence="2 3">
    <name type="scientific">Porites lobata</name>
    <dbReference type="NCBI Taxonomy" id="104759"/>
    <lineage>
        <taxon>Eukaryota</taxon>
        <taxon>Metazoa</taxon>
        <taxon>Cnidaria</taxon>
        <taxon>Anthozoa</taxon>
        <taxon>Hexacorallia</taxon>
        <taxon>Scleractinia</taxon>
        <taxon>Fungiina</taxon>
        <taxon>Poritidae</taxon>
        <taxon>Porites</taxon>
    </lineage>
</organism>
<comment type="caution">
    <text evidence="2">The sequence shown here is derived from an EMBL/GenBank/DDBJ whole genome shotgun (WGS) entry which is preliminary data.</text>
</comment>
<dbReference type="Proteomes" id="UP001159405">
    <property type="component" value="Unassembled WGS sequence"/>
</dbReference>
<accession>A0ABN8R7Q5</accession>
<evidence type="ECO:0000256" key="1">
    <source>
        <dbReference type="SAM" id="MobiDB-lite"/>
    </source>
</evidence>
<name>A0ABN8R7Q5_9CNID</name>
<sequence length="312" mass="36475">MFTPETDLNDTEKLTWDAKHIPLSVSVCSNVPDYDQPKCFVSDGNSKQLVKEMLEHLVKISEKSYDLLRKEFNFLFEAIDQKLQDLQQKSKAGDPSKTNTVENLTQEDSDDEGEDLMDTDNEEEEEMESETEEDRVFIDDDVEKQGASFYRALDREHEDQSENDHECEYDRPEDNSPEPEKKKVHPSKKLRDRFQEYLQELPVLGFNSGKYDLNAVKEFLFPVLVQNEGVQFTIKRNHNFMCLKTPHLRFLDVTNFLAPGFSYDKFLKAYECPQTKGFFPYQWLDSLEKLEHPSLPPHEAFFSTLKNKNISD</sequence>
<keyword evidence="3" id="KW-1185">Reference proteome</keyword>
<evidence type="ECO:0000313" key="3">
    <source>
        <dbReference type="Proteomes" id="UP001159405"/>
    </source>
</evidence>
<dbReference type="PANTHER" id="PTHR33206:SF1">
    <property type="entry name" value="DNA-DIRECTED DNA POLYMERASE"/>
    <property type="match status" value="1"/>
</dbReference>